<dbReference type="GO" id="GO:0016491">
    <property type="term" value="F:oxidoreductase activity"/>
    <property type="evidence" value="ECO:0007669"/>
    <property type="project" value="UniProtKB-KW"/>
</dbReference>
<protein>
    <recommendedName>
        <fullName evidence="9">Alcaligin biosynthesis protein</fullName>
    </recommendedName>
</protein>
<organism evidence="8">
    <name type="scientific">marine sediment metagenome</name>
    <dbReference type="NCBI Taxonomy" id="412755"/>
    <lineage>
        <taxon>unclassified sequences</taxon>
        <taxon>metagenomes</taxon>
        <taxon>ecological metagenomes</taxon>
    </lineage>
</organism>
<comment type="cofactor">
    <cofactor evidence="1">
        <name>FAD</name>
        <dbReference type="ChEBI" id="CHEBI:57692"/>
    </cofactor>
</comment>
<dbReference type="EMBL" id="LAZR01024848">
    <property type="protein sequence ID" value="KKL73809.1"/>
    <property type="molecule type" value="Genomic_DNA"/>
</dbReference>
<evidence type="ECO:0000256" key="4">
    <source>
        <dbReference type="ARBA" id="ARBA00022630"/>
    </source>
</evidence>
<keyword evidence="7" id="KW-0560">Oxidoreductase</keyword>
<keyword evidence="5" id="KW-0274">FAD</keyword>
<dbReference type="InterPro" id="IPR036188">
    <property type="entry name" value="FAD/NAD-bd_sf"/>
</dbReference>
<sequence>KRLTAKLPVSLHTNSALIDMTYHNHGGGYKLNLEQTEQQQLYSINTQSIIFATGYQPYQPSFLAGISHCIDSDDAGLYQVGRNYSIDKQHQRIFVQNAEQHTHGFVTPDLGMACYRNSCIIRAITGHEHYPIERKIAFQEFAAPNSEFCDEVEQFRA</sequence>
<name>A0A0F9EIJ6_9ZZZZ</name>
<dbReference type="InterPro" id="IPR025700">
    <property type="entry name" value="Lys/Orn_oxygenase"/>
</dbReference>
<accession>A0A0F9EIJ6</accession>
<evidence type="ECO:0000313" key="8">
    <source>
        <dbReference type="EMBL" id="KKL73809.1"/>
    </source>
</evidence>
<evidence type="ECO:0000256" key="1">
    <source>
        <dbReference type="ARBA" id="ARBA00001974"/>
    </source>
</evidence>
<reference evidence="8" key="1">
    <citation type="journal article" date="2015" name="Nature">
        <title>Complex archaea that bridge the gap between prokaryotes and eukaryotes.</title>
        <authorList>
            <person name="Spang A."/>
            <person name="Saw J.H."/>
            <person name="Jorgensen S.L."/>
            <person name="Zaremba-Niedzwiedzka K."/>
            <person name="Martijn J."/>
            <person name="Lind A.E."/>
            <person name="van Eijk R."/>
            <person name="Schleper C."/>
            <person name="Guy L."/>
            <person name="Ettema T.J."/>
        </authorList>
    </citation>
    <scope>NUCLEOTIDE SEQUENCE</scope>
</reference>
<evidence type="ECO:0000256" key="7">
    <source>
        <dbReference type="ARBA" id="ARBA00023002"/>
    </source>
</evidence>
<proteinExistence type="inferred from homology"/>
<dbReference type="Gene3D" id="3.50.50.60">
    <property type="entry name" value="FAD/NAD(P)-binding domain"/>
    <property type="match status" value="1"/>
</dbReference>
<keyword evidence="4" id="KW-0285">Flavoprotein</keyword>
<dbReference type="AlphaFoldDB" id="A0A0F9EIJ6"/>
<comment type="pathway">
    <text evidence="2">Siderophore biosynthesis.</text>
</comment>
<comment type="caution">
    <text evidence="8">The sequence shown here is derived from an EMBL/GenBank/DDBJ whole genome shotgun (WGS) entry which is preliminary data.</text>
</comment>
<comment type="similarity">
    <text evidence="3">Belongs to the lysine N(6)-hydroxylase/L-ornithine N(5)-oxygenase family.</text>
</comment>
<feature type="non-terminal residue" evidence="8">
    <location>
        <position position="1"/>
    </location>
</feature>
<evidence type="ECO:0000256" key="3">
    <source>
        <dbReference type="ARBA" id="ARBA00007588"/>
    </source>
</evidence>
<dbReference type="Pfam" id="PF13434">
    <property type="entry name" value="Lys_Orn_oxgnase"/>
    <property type="match status" value="1"/>
</dbReference>
<evidence type="ECO:0000256" key="6">
    <source>
        <dbReference type="ARBA" id="ARBA00022857"/>
    </source>
</evidence>
<keyword evidence="6" id="KW-0521">NADP</keyword>
<gene>
    <name evidence="8" type="ORF">LCGC14_2071160</name>
</gene>
<evidence type="ECO:0000256" key="5">
    <source>
        <dbReference type="ARBA" id="ARBA00022827"/>
    </source>
</evidence>
<evidence type="ECO:0008006" key="9">
    <source>
        <dbReference type="Google" id="ProtNLM"/>
    </source>
</evidence>
<dbReference type="PANTHER" id="PTHR42802">
    <property type="entry name" value="MONOOXYGENASE"/>
    <property type="match status" value="1"/>
</dbReference>
<dbReference type="PANTHER" id="PTHR42802:SF1">
    <property type="entry name" value="L-ORNITHINE N(5)-MONOOXYGENASE"/>
    <property type="match status" value="1"/>
</dbReference>
<evidence type="ECO:0000256" key="2">
    <source>
        <dbReference type="ARBA" id="ARBA00004924"/>
    </source>
</evidence>